<protein>
    <submittedName>
        <fullName evidence="1">Uncharacterized protein</fullName>
    </submittedName>
</protein>
<dbReference type="STRING" id="1447716.AH68_04800"/>
<dbReference type="HOGENOM" id="CLU_945488_0_0_11"/>
<name>A0A0A7I505_9BIFI</name>
<evidence type="ECO:0000313" key="1">
    <source>
        <dbReference type="EMBL" id="AIZ15412.1"/>
    </source>
</evidence>
<sequence>MKYDPKKLTYGDALSISTANMTVTVEDGGVQHVTGKLKHLDMDDALACDNPALRDLMALSLIISDNEYFVVRDDDKGILCPAIRFDHDLNVTWNTIISIEENPDDGVELDFTDWKATLVKVETPTADVDKPTTDTQAEEWEKQLPKANGFYKAATGSVWLHSGDTWTPILNRHGNVPPQALQQTTEAFAVSSGHSKRFPFERLCEKRLPTRPGFYRNKDKTNLYHLNSCGVWKLIAYMGPGFDSHSLKDPWKSQFIPALSGEVMSERDVRNDMPLHYCTLGLKQPKEADCGANF</sequence>
<reference evidence="1 2" key="1">
    <citation type="journal article" date="2015" name="Genome Announc.">
        <title>Complete and Assembled Genome Sequence of Bifidobacterium kashiwanohense PV20-2, Isolated from the Feces of an Anemic Kenyan Infant.</title>
        <authorList>
            <person name="Vazquez-Gutierrez P."/>
            <person name="Lacroix C."/>
            <person name="Chassard C."/>
            <person name="Klumpp J."/>
            <person name="Jans C."/>
            <person name="Stevens M.J."/>
        </authorList>
    </citation>
    <scope>NUCLEOTIDE SEQUENCE [LARGE SCALE GENOMIC DNA]</scope>
    <source>
        <strain evidence="1 2">PV20-2</strain>
    </source>
</reference>
<dbReference type="RefSeq" id="WP_039198086.1">
    <property type="nucleotide sequence ID" value="NZ_CP007456.1"/>
</dbReference>
<dbReference type="EMBL" id="CP007456">
    <property type="protein sequence ID" value="AIZ15412.1"/>
    <property type="molecule type" value="Genomic_DNA"/>
</dbReference>
<accession>A0A0A7I505</accession>
<dbReference type="AlphaFoldDB" id="A0A0A7I505"/>
<evidence type="ECO:0000313" key="2">
    <source>
        <dbReference type="Proteomes" id="UP000030625"/>
    </source>
</evidence>
<organism evidence="1 2">
    <name type="scientific">Bifidobacterium catenulatum PV20-2</name>
    <dbReference type="NCBI Taxonomy" id="1447716"/>
    <lineage>
        <taxon>Bacteria</taxon>
        <taxon>Bacillati</taxon>
        <taxon>Actinomycetota</taxon>
        <taxon>Actinomycetes</taxon>
        <taxon>Bifidobacteriales</taxon>
        <taxon>Bifidobacteriaceae</taxon>
        <taxon>Bifidobacterium</taxon>
    </lineage>
</organism>
<dbReference type="Proteomes" id="UP000030625">
    <property type="component" value="Chromosome"/>
</dbReference>
<gene>
    <name evidence="1" type="ORF">AH68_04800</name>
</gene>
<proteinExistence type="predicted"/>
<dbReference type="KEGG" id="bka:AH68_04800"/>